<evidence type="ECO:0000259" key="2">
    <source>
        <dbReference type="Pfam" id="PF25023"/>
    </source>
</evidence>
<evidence type="ECO:0000256" key="1">
    <source>
        <dbReference type="ARBA" id="ARBA00022737"/>
    </source>
</evidence>
<comment type="caution">
    <text evidence="3">The sequence shown here is derived from an EMBL/GenBank/DDBJ whole genome shotgun (WGS) entry which is preliminary data.</text>
</comment>
<keyword evidence="1" id="KW-0677">Repeat</keyword>
<dbReference type="EMBL" id="QSIR01000050">
    <property type="protein sequence ID" value="RHC99923.1"/>
    <property type="molecule type" value="Genomic_DNA"/>
</dbReference>
<dbReference type="Proteomes" id="UP000284472">
    <property type="component" value="Unassembled WGS sequence"/>
</dbReference>
<dbReference type="PANTHER" id="PTHR32305">
    <property type="match status" value="1"/>
</dbReference>
<accession>A0A414CWM0</accession>
<dbReference type="InterPro" id="IPR006530">
    <property type="entry name" value="YD"/>
</dbReference>
<feature type="domain" description="Teneurin-like YD-shell" evidence="2">
    <location>
        <begin position="627"/>
        <end position="934"/>
    </location>
</feature>
<dbReference type="NCBIfam" id="TIGR01643">
    <property type="entry name" value="YD_repeat_2x"/>
    <property type="match status" value="10"/>
</dbReference>
<reference evidence="3 4" key="1">
    <citation type="submission" date="2018-08" db="EMBL/GenBank/DDBJ databases">
        <title>A genome reference for cultivated species of the human gut microbiota.</title>
        <authorList>
            <person name="Zou Y."/>
            <person name="Xue W."/>
            <person name="Luo G."/>
        </authorList>
    </citation>
    <scope>NUCLEOTIDE SEQUENCE [LARGE SCALE GENOMIC DNA]</scope>
    <source>
        <strain evidence="3 4">AM32-6</strain>
    </source>
</reference>
<name>A0A414CWM0_MEDGN</name>
<dbReference type="PANTHER" id="PTHR32305:SF15">
    <property type="entry name" value="PROTEIN RHSA-RELATED"/>
    <property type="match status" value="1"/>
</dbReference>
<gene>
    <name evidence="3" type="ORF">DW812_17605</name>
</gene>
<dbReference type="AlphaFoldDB" id="A0A414CWM0"/>
<feature type="domain" description="Teneurin-like YD-shell" evidence="2">
    <location>
        <begin position="216"/>
        <end position="340"/>
    </location>
</feature>
<dbReference type="InterPro" id="IPR022385">
    <property type="entry name" value="Rhs_assc_core"/>
</dbReference>
<dbReference type="Gene3D" id="2.180.10.10">
    <property type="entry name" value="RHS repeat-associated core"/>
    <property type="match status" value="3"/>
</dbReference>
<protein>
    <recommendedName>
        <fullName evidence="2">Teneurin-like YD-shell domain-containing protein</fullName>
    </recommendedName>
</protein>
<dbReference type="Pfam" id="PF05593">
    <property type="entry name" value="RHS_repeat"/>
    <property type="match status" value="3"/>
</dbReference>
<evidence type="ECO:0000313" key="3">
    <source>
        <dbReference type="EMBL" id="RHC99923.1"/>
    </source>
</evidence>
<dbReference type="InterPro" id="IPR031325">
    <property type="entry name" value="RHS_repeat"/>
</dbReference>
<proteinExistence type="predicted"/>
<dbReference type="NCBIfam" id="TIGR03696">
    <property type="entry name" value="Rhs_assc_core"/>
    <property type="match status" value="1"/>
</dbReference>
<feature type="domain" description="Teneurin-like YD-shell" evidence="2">
    <location>
        <begin position="341"/>
        <end position="482"/>
    </location>
</feature>
<sequence length="1172" mass="131617">QGRLVKTRDALGNEVEITYTASGWPQTIQQADKSRISLSYDAKGNITAIEDALGNVTRYAYDALNRMVESTDGKGNVTKYAYDVMGNVTCVENAEGNRQSYEYNASGKVTKVTDFDGASIQREYNVLNRPSKIIDKEGRETLLTYDSMWNLARVTASDGARTTYLYNEENLLSRIKYADGAVVRYTYDANGNRIGEEDENGAKTTFVYDALGRAVEVTGEEGLHYAYRYDGEGNLIEAEDALGNTVSMEYDGNGNLVKETNALGESRHYTYTPLGDVESITDEAGRTTCYQYQKGGLLEKIQYSDGTEEAFTYDANGNLETHTLATGFVLRYGYDSMDRITEITGSEGEKKSYTYDALGNVTSMTDGEGNTTRYAYTLSGQLAKVTDALGNETQYRYDACDRLIEICQYGEKADQEFLEAEERNRRGRRCQVTRYHRDIRGQITEVTDAMGQKETYTYDKKGQLLGKLDKEGYLTKYAYTKQGDLSGIQYADGREVKLSYNPLRQLTEIQDWLGSTKITPDALGRAEKVQYPDGREVSYTYGKAGERRSLTYPDGKTVFYGYDEQFRLSELKEGDSIITYGYDPVGRLCEKQFPNGTKTTYRYDRKDQVTELVHRDKEGILDRYTYLYDLLGNKTGITKERRGLEQESGSYTYGYDALGRLSEIQKDGKVQTQYGYDAFGNRIWKEESRERTSYQYNDLNQMVSERQGEIRKEYGYDKRGNLTSILENGTWKKQYVYGAINRLEEAVDAAGKQARYQYNGLGHRVGKQEGVLPKEKLEKLDPQRRIGMEIGNSRQITYALDLTRQYHNLLERTEESKSQRYFWDGNVAAYEENGERNYYLQDELGSPLRIEDSAGTLLESYGYGAFGEDLYQNQGKIQPFGYTGYQRDEVSGTYYAQAREYLAESGRFAGQDIMTGTVKYPETFNLYKYSFNQPLKYIDPSGETEEEFCENISTAFSRYGEQFIESVSSPQNWGLWALDGSFAALEVYKQITKHIPQFKTNANNKTLVNISDSVNYKGGRGGVRRISKAKLLQQDSSLGEAYRTQMKLDKLSKGLVCLNGAVSFISEYNSNPDLSVKEKIVNSSVEATWSIGSSVAIGSALGSLLPGAGTIVGAIGGFVVGTAASILIDGIAKTKWFDGGTKSVLDYVKQGVNKVVDGIGDAFSGFGEFVFG</sequence>
<evidence type="ECO:0000313" key="4">
    <source>
        <dbReference type="Proteomes" id="UP000284472"/>
    </source>
</evidence>
<dbReference type="RefSeq" id="WP_147417098.1">
    <property type="nucleotide sequence ID" value="NZ_QSIR01000050.1"/>
</dbReference>
<organism evidence="3 4">
    <name type="scientific">Mediterraneibacter gnavus</name>
    <name type="common">Ruminococcus gnavus</name>
    <dbReference type="NCBI Taxonomy" id="33038"/>
    <lineage>
        <taxon>Bacteria</taxon>
        <taxon>Bacillati</taxon>
        <taxon>Bacillota</taxon>
        <taxon>Clostridia</taxon>
        <taxon>Lachnospirales</taxon>
        <taxon>Lachnospiraceae</taxon>
        <taxon>Mediterraneibacter</taxon>
    </lineage>
</organism>
<feature type="non-terminal residue" evidence="3">
    <location>
        <position position="1"/>
    </location>
</feature>
<dbReference type="Pfam" id="PF25023">
    <property type="entry name" value="TEN_YD-shell"/>
    <property type="match status" value="3"/>
</dbReference>
<dbReference type="InterPro" id="IPR050708">
    <property type="entry name" value="T6SS_VgrG/RHS"/>
</dbReference>
<dbReference type="InterPro" id="IPR056823">
    <property type="entry name" value="TEN-like_YD-shell"/>
</dbReference>